<gene>
    <name evidence="1" type="ORF">NS965_19915</name>
</gene>
<dbReference type="EMBL" id="JANLFC010000075">
    <property type="protein sequence ID" value="MCR4450652.1"/>
    <property type="molecule type" value="Genomic_DNA"/>
</dbReference>
<sequence length="165" mass="17823">MKSNHSSVQSSRSVATKGHVIVIHQKIIDITKVVLAKRFQPLKGPLESYEPKDQAKMGVGLRGVDGPLAFWATVDPDKQAQILQEIRAALAEVGLLDNYQLIPDGTFFLPHMVQAGGSALYPNGWVVQLFGASPAKPILTCLLESEAVCEQVLHDVAARLNTANA</sequence>
<comment type="caution">
    <text evidence="1">The sequence shown here is derived from an EMBL/GenBank/DDBJ whole genome shotgun (WGS) entry which is preliminary data.</text>
</comment>
<name>A0AAW5MFZ1_AERVE</name>
<reference evidence="1" key="1">
    <citation type="submission" date="2022-08" db="EMBL/GenBank/DDBJ databases">
        <title>A global survey of hypervirulent Aeromonas hydrophila identified this emerging pathogen in farmed fish in the lower Mekong River basin.</title>
        <authorList>
            <person name="Xu T."/>
            <person name="Rasmussen-Ivey C.R."/>
            <person name="Moen F.S."/>
            <person name="Fernandez Bravo A."/>
            <person name="Lamy B."/>
            <person name="Beaz-Hidalgo R."/>
            <person name="Khan C.D."/>
            <person name="Castro Escarpulli G."/>
            <person name="Yasin I.S.M."/>
            <person name="Figueras M.J."/>
            <person name="Azzam Sayuti M."/>
            <person name="Karim M.M."/>
            <person name="Alam K.M."/>
            <person name="Le T.T.T."/>
            <person name="Thao N.H.P."/>
            <person name="Addo S."/>
            <person name="Duodu S."/>
            <person name="Ali S."/>
            <person name="Mey S."/>
            <person name="Somony T."/>
            <person name="Liles M.R."/>
        </authorList>
    </citation>
    <scope>NUCLEOTIDE SEQUENCE</scope>
    <source>
        <strain evidence="1">0.14</strain>
    </source>
</reference>
<organism evidence="1 2">
    <name type="scientific">Aeromonas veronii</name>
    <dbReference type="NCBI Taxonomy" id="654"/>
    <lineage>
        <taxon>Bacteria</taxon>
        <taxon>Pseudomonadati</taxon>
        <taxon>Pseudomonadota</taxon>
        <taxon>Gammaproteobacteria</taxon>
        <taxon>Aeromonadales</taxon>
        <taxon>Aeromonadaceae</taxon>
        <taxon>Aeromonas</taxon>
    </lineage>
</organism>
<protein>
    <submittedName>
        <fullName evidence="1">Uncharacterized protein</fullName>
    </submittedName>
</protein>
<dbReference type="AlphaFoldDB" id="A0AAW5MFZ1"/>
<evidence type="ECO:0000313" key="1">
    <source>
        <dbReference type="EMBL" id="MCR4450652.1"/>
    </source>
</evidence>
<dbReference type="RefSeq" id="WP_257725917.1">
    <property type="nucleotide sequence ID" value="NZ_JANLFC010000075.1"/>
</dbReference>
<accession>A0AAW5MFZ1</accession>
<proteinExistence type="predicted"/>
<evidence type="ECO:0000313" key="2">
    <source>
        <dbReference type="Proteomes" id="UP001204061"/>
    </source>
</evidence>
<dbReference type="Proteomes" id="UP001204061">
    <property type="component" value="Unassembled WGS sequence"/>
</dbReference>